<organism evidence="3 4">
    <name type="scientific">Streptomyces thermospinosisporus</name>
    <dbReference type="NCBI Taxonomy" id="161482"/>
    <lineage>
        <taxon>Bacteria</taxon>
        <taxon>Bacillati</taxon>
        <taxon>Actinomycetota</taxon>
        <taxon>Actinomycetes</taxon>
        <taxon>Kitasatosporales</taxon>
        <taxon>Streptomycetaceae</taxon>
        <taxon>Streptomyces</taxon>
    </lineage>
</organism>
<evidence type="ECO:0000259" key="2">
    <source>
        <dbReference type="Pfam" id="PF21780"/>
    </source>
</evidence>
<protein>
    <recommendedName>
        <fullName evidence="2">DUF6875 domain-containing protein</fullName>
    </recommendedName>
</protein>
<reference evidence="4" key="1">
    <citation type="journal article" date="2019" name="Int. J. Syst. Evol. Microbiol.">
        <title>The Global Catalogue of Microorganisms (GCM) 10K type strain sequencing project: providing services to taxonomists for standard genome sequencing and annotation.</title>
        <authorList>
            <consortium name="The Broad Institute Genomics Platform"/>
            <consortium name="The Broad Institute Genome Sequencing Center for Infectious Disease"/>
            <person name="Wu L."/>
            <person name="Ma J."/>
        </authorList>
    </citation>
    <scope>NUCLEOTIDE SEQUENCE [LARGE SCALE GENOMIC DNA]</scope>
    <source>
        <strain evidence="4">JCM 11756</strain>
    </source>
</reference>
<name>A0ABP4JIL8_9ACTN</name>
<dbReference type="Pfam" id="PF21780">
    <property type="entry name" value="DUF6875"/>
    <property type="match status" value="1"/>
</dbReference>
<comment type="caution">
    <text evidence="3">The sequence shown here is derived from an EMBL/GenBank/DDBJ whole genome shotgun (WGS) entry which is preliminary data.</text>
</comment>
<evidence type="ECO:0000313" key="3">
    <source>
        <dbReference type="EMBL" id="GAA1421097.1"/>
    </source>
</evidence>
<dbReference type="Proteomes" id="UP001500973">
    <property type="component" value="Unassembled WGS sequence"/>
</dbReference>
<feature type="region of interest" description="Disordered" evidence="1">
    <location>
        <begin position="206"/>
        <end position="233"/>
    </location>
</feature>
<dbReference type="EMBL" id="BAAAIZ010000024">
    <property type="protein sequence ID" value="GAA1421097.1"/>
    <property type="molecule type" value="Genomic_DNA"/>
</dbReference>
<evidence type="ECO:0000256" key="1">
    <source>
        <dbReference type="SAM" id="MobiDB-lite"/>
    </source>
</evidence>
<gene>
    <name evidence="3" type="ORF">GCM10009601_20690</name>
</gene>
<sequence length="233" mass="26422">MPDIDVRLTEPAAETTKLIDDWLTGYITKPHAELGRSGPVCPFVEPSRRAGCLVLYGAEWRPEFGLPHMVDIVDSAVECFAGHAWDSRNSNLHSLIVAVPDLPPDAYWLIDKAHELTKDRIVARGLMLGQFHPACEEPAARNSRFPVNRSPVPLFAVRNMALHDILFLHTDDVWFAEYERHHGRHYEKPDRIAPDFVRLFEAARARRAREPHGRRTGSSNRPHQVTSRASTRG</sequence>
<proteinExistence type="predicted"/>
<keyword evidence="4" id="KW-1185">Reference proteome</keyword>
<evidence type="ECO:0000313" key="4">
    <source>
        <dbReference type="Proteomes" id="UP001500973"/>
    </source>
</evidence>
<feature type="compositionally biased region" description="Polar residues" evidence="1">
    <location>
        <begin position="216"/>
        <end position="233"/>
    </location>
</feature>
<dbReference type="RefSeq" id="WP_344011827.1">
    <property type="nucleotide sequence ID" value="NZ_BAAAIZ010000024.1"/>
</dbReference>
<feature type="domain" description="DUF6875" evidence="2">
    <location>
        <begin position="19"/>
        <end position="189"/>
    </location>
</feature>
<dbReference type="InterPro" id="IPR049240">
    <property type="entry name" value="DUF6875"/>
</dbReference>
<accession>A0ABP4JIL8</accession>